<dbReference type="Proteomes" id="UP000314294">
    <property type="component" value="Unassembled WGS sequence"/>
</dbReference>
<dbReference type="PANTHER" id="PTHR21716">
    <property type="entry name" value="TRANSMEMBRANE PROTEIN"/>
    <property type="match status" value="1"/>
</dbReference>
<evidence type="ECO:0000313" key="7">
    <source>
        <dbReference type="EMBL" id="TNN67615.1"/>
    </source>
</evidence>
<keyword evidence="4 6" id="KW-1133">Transmembrane helix</keyword>
<dbReference type="PANTHER" id="PTHR21716:SF4">
    <property type="entry name" value="TRANSMEMBRANE PROTEIN 245"/>
    <property type="match status" value="1"/>
</dbReference>
<comment type="caution">
    <text evidence="7">The sequence shown here is derived from an EMBL/GenBank/DDBJ whole genome shotgun (WGS) entry which is preliminary data.</text>
</comment>
<dbReference type="OrthoDB" id="5970161at2759"/>
<keyword evidence="8" id="KW-1185">Reference proteome</keyword>
<evidence type="ECO:0000256" key="1">
    <source>
        <dbReference type="ARBA" id="ARBA00004141"/>
    </source>
</evidence>
<feature type="transmembrane region" description="Helical" evidence="6">
    <location>
        <begin position="259"/>
        <end position="280"/>
    </location>
</feature>
<feature type="transmembrane region" description="Helical" evidence="6">
    <location>
        <begin position="188"/>
        <end position="209"/>
    </location>
</feature>
<evidence type="ECO:0000256" key="5">
    <source>
        <dbReference type="ARBA" id="ARBA00023136"/>
    </source>
</evidence>
<name>A0A4Z2HQP2_9TELE</name>
<evidence type="ECO:0000256" key="3">
    <source>
        <dbReference type="ARBA" id="ARBA00022692"/>
    </source>
</evidence>
<protein>
    <submittedName>
        <fullName evidence="7">Transmembrane protein 245</fullName>
    </submittedName>
</protein>
<comment type="subcellular location">
    <subcellularLocation>
        <location evidence="1">Membrane</location>
        <topology evidence="1">Multi-pass membrane protein</topology>
    </subcellularLocation>
</comment>
<organism evidence="7 8">
    <name type="scientific">Liparis tanakae</name>
    <name type="common">Tanaka's snailfish</name>
    <dbReference type="NCBI Taxonomy" id="230148"/>
    <lineage>
        <taxon>Eukaryota</taxon>
        <taxon>Metazoa</taxon>
        <taxon>Chordata</taxon>
        <taxon>Craniata</taxon>
        <taxon>Vertebrata</taxon>
        <taxon>Euteleostomi</taxon>
        <taxon>Actinopterygii</taxon>
        <taxon>Neopterygii</taxon>
        <taxon>Teleostei</taxon>
        <taxon>Neoteleostei</taxon>
        <taxon>Acanthomorphata</taxon>
        <taxon>Eupercaria</taxon>
        <taxon>Perciformes</taxon>
        <taxon>Cottioidei</taxon>
        <taxon>Cottales</taxon>
        <taxon>Liparidae</taxon>
        <taxon>Liparis</taxon>
    </lineage>
</organism>
<dbReference type="AlphaFoldDB" id="A0A4Z2HQP2"/>
<dbReference type="GO" id="GO:0016020">
    <property type="term" value="C:membrane"/>
    <property type="evidence" value="ECO:0007669"/>
    <property type="project" value="UniProtKB-SubCell"/>
</dbReference>
<keyword evidence="3 6" id="KW-0812">Transmembrane</keyword>
<evidence type="ECO:0000313" key="8">
    <source>
        <dbReference type="Proteomes" id="UP000314294"/>
    </source>
</evidence>
<keyword evidence="5 6" id="KW-0472">Membrane</keyword>
<dbReference type="EMBL" id="SRLO01000201">
    <property type="protein sequence ID" value="TNN67615.1"/>
    <property type="molecule type" value="Genomic_DNA"/>
</dbReference>
<proteinExistence type="inferred from homology"/>
<evidence type="ECO:0000256" key="2">
    <source>
        <dbReference type="ARBA" id="ARBA00009773"/>
    </source>
</evidence>
<dbReference type="InterPro" id="IPR002549">
    <property type="entry name" value="AI-2E-like"/>
</dbReference>
<reference evidence="7 8" key="1">
    <citation type="submission" date="2019-03" db="EMBL/GenBank/DDBJ databases">
        <title>First draft genome of Liparis tanakae, snailfish: a comprehensive survey of snailfish specific genes.</title>
        <authorList>
            <person name="Kim W."/>
            <person name="Song I."/>
            <person name="Jeong J.-H."/>
            <person name="Kim D."/>
            <person name="Kim S."/>
            <person name="Ryu S."/>
            <person name="Song J.Y."/>
            <person name="Lee S.K."/>
        </authorList>
    </citation>
    <scope>NUCLEOTIDE SEQUENCE [LARGE SCALE GENOMIC DNA]</scope>
    <source>
        <tissue evidence="7">Muscle</tissue>
    </source>
</reference>
<feature type="transmembrane region" description="Helical" evidence="6">
    <location>
        <begin position="216"/>
        <end position="239"/>
    </location>
</feature>
<accession>A0A4Z2HQP2</accession>
<feature type="transmembrane region" description="Helical" evidence="6">
    <location>
        <begin position="121"/>
        <end position="140"/>
    </location>
</feature>
<evidence type="ECO:0000256" key="4">
    <source>
        <dbReference type="ARBA" id="ARBA00022989"/>
    </source>
</evidence>
<comment type="similarity">
    <text evidence="2">Belongs to the autoinducer-2 exporter (AI-2E) (TC 2.A.86) family.</text>
</comment>
<gene>
    <name evidence="7" type="primary">TMEM245_0</name>
    <name evidence="7" type="ORF">EYF80_022184</name>
</gene>
<evidence type="ECO:0000256" key="6">
    <source>
        <dbReference type="SAM" id="Phobius"/>
    </source>
</evidence>
<sequence length="338" mass="37274">MTHPGRPRGNKMMAQRGNSWLGEILEWKDVASFLQEDIETLLSVLRVSPALIGPLSALQRLQFVDSGLVQLGGVFSSPVDDCDCCPVVKILESLWVMSRNVGLLISTTTTLLTVLFHSGTALLNFVPSLVIFLTTLFYLLSSSGEYYKPVKWVINLTPLSQPGPSSNIIGQSVEEAIRGVFDASLKMVGFYGLYTWLTHTMFGINIVFIPSAPASILGAVPFLGTYWAAVPFLGTYWAAVPFLGTYWAAVPAVCDLWLVQGQGVKALLLLICHLLPTYFVDGEFRQKGLQSMSWRMTTFAEVRLMPRPPARVDNRNTNMSGSVLYSSINPILQDKENT</sequence>